<evidence type="ECO:0000313" key="2">
    <source>
        <dbReference type="Proteomes" id="UP000823388"/>
    </source>
</evidence>
<dbReference type="EMBL" id="CM029048">
    <property type="protein sequence ID" value="KAG2576802.1"/>
    <property type="molecule type" value="Genomic_DNA"/>
</dbReference>
<organism evidence="1 2">
    <name type="scientific">Panicum virgatum</name>
    <name type="common">Blackwell switchgrass</name>
    <dbReference type="NCBI Taxonomy" id="38727"/>
    <lineage>
        <taxon>Eukaryota</taxon>
        <taxon>Viridiplantae</taxon>
        <taxon>Streptophyta</taxon>
        <taxon>Embryophyta</taxon>
        <taxon>Tracheophyta</taxon>
        <taxon>Spermatophyta</taxon>
        <taxon>Magnoliopsida</taxon>
        <taxon>Liliopsida</taxon>
        <taxon>Poales</taxon>
        <taxon>Poaceae</taxon>
        <taxon>PACMAD clade</taxon>
        <taxon>Panicoideae</taxon>
        <taxon>Panicodae</taxon>
        <taxon>Paniceae</taxon>
        <taxon>Panicinae</taxon>
        <taxon>Panicum</taxon>
        <taxon>Panicum sect. Hiantes</taxon>
    </lineage>
</organism>
<accession>A0A8T0QU86</accession>
<protein>
    <submittedName>
        <fullName evidence="1">Uncharacterized protein</fullName>
    </submittedName>
</protein>
<sequence>MAKHSSRSSHYCSNIMTSMSMAICRPSQRTRHGKAQ</sequence>
<reference evidence="1" key="1">
    <citation type="submission" date="2020-05" db="EMBL/GenBank/DDBJ databases">
        <title>WGS assembly of Panicum virgatum.</title>
        <authorList>
            <person name="Lovell J.T."/>
            <person name="Jenkins J."/>
            <person name="Shu S."/>
            <person name="Juenger T.E."/>
            <person name="Schmutz J."/>
        </authorList>
    </citation>
    <scope>NUCLEOTIDE SEQUENCE</scope>
    <source>
        <strain evidence="1">AP13</strain>
    </source>
</reference>
<keyword evidence="2" id="KW-1185">Reference proteome</keyword>
<gene>
    <name evidence="1" type="ORF">PVAP13_6NG071600</name>
</gene>
<dbReference type="Proteomes" id="UP000823388">
    <property type="component" value="Chromosome 6N"/>
</dbReference>
<comment type="caution">
    <text evidence="1">The sequence shown here is derived from an EMBL/GenBank/DDBJ whole genome shotgun (WGS) entry which is preliminary data.</text>
</comment>
<name>A0A8T0QU86_PANVG</name>
<dbReference type="AlphaFoldDB" id="A0A8T0QU86"/>
<evidence type="ECO:0000313" key="1">
    <source>
        <dbReference type="EMBL" id="KAG2576802.1"/>
    </source>
</evidence>
<proteinExistence type="predicted"/>